<dbReference type="EMBL" id="BLKM01012868">
    <property type="protein sequence ID" value="GFG37758.1"/>
    <property type="molecule type" value="Genomic_DNA"/>
</dbReference>
<proteinExistence type="predicted"/>
<feature type="non-terminal residue" evidence="1">
    <location>
        <position position="60"/>
    </location>
</feature>
<evidence type="ECO:0000313" key="1">
    <source>
        <dbReference type="EMBL" id="GFG37758.1"/>
    </source>
</evidence>
<keyword evidence="2" id="KW-1185">Reference proteome</keyword>
<reference evidence="2" key="1">
    <citation type="submission" date="2020-01" db="EMBL/GenBank/DDBJ databases">
        <title>Draft genome sequence of the Termite Coptotermes fromosanus.</title>
        <authorList>
            <person name="Itakura S."/>
            <person name="Yosikawa Y."/>
            <person name="Umezawa K."/>
        </authorList>
    </citation>
    <scope>NUCLEOTIDE SEQUENCE [LARGE SCALE GENOMIC DNA]</scope>
</reference>
<evidence type="ECO:0000313" key="2">
    <source>
        <dbReference type="Proteomes" id="UP000502823"/>
    </source>
</evidence>
<dbReference type="InParanoid" id="A0A6L2Q4I5"/>
<gene>
    <name evidence="1" type="ORF">Cfor_05146</name>
</gene>
<feature type="non-terminal residue" evidence="1">
    <location>
        <position position="1"/>
    </location>
</feature>
<accession>A0A6L2Q4I5</accession>
<protein>
    <submittedName>
        <fullName evidence="1">Uncharacterized protein</fullName>
    </submittedName>
</protein>
<organism evidence="1 2">
    <name type="scientific">Coptotermes formosanus</name>
    <name type="common">Formosan subterranean termite</name>
    <dbReference type="NCBI Taxonomy" id="36987"/>
    <lineage>
        <taxon>Eukaryota</taxon>
        <taxon>Metazoa</taxon>
        <taxon>Ecdysozoa</taxon>
        <taxon>Arthropoda</taxon>
        <taxon>Hexapoda</taxon>
        <taxon>Insecta</taxon>
        <taxon>Pterygota</taxon>
        <taxon>Neoptera</taxon>
        <taxon>Polyneoptera</taxon>
        <taxon>Dictyoptera</taxon>
        <taxon>Blattodea</taxon>
        <taxon>Blattoidea</taxon>
        <taxon>Termitoidae</taxon>
        <taxon>Rhinotermitidae</taxon>
        <taxon>Coptotermes</taxon>
    </lineage>
</organism>
<dbReference type="AlphaFoldDB" id="A0A6L2Q4I5"/>
<dbReference type="Proteomes" id="UP000502823">
    <property type="component" value="Unassembled WGS sequence"/>
</dbReference>
<comment type="caution">
    <text evidence="1">The sequence shown here is derived from an EMBL/GenBank/DDBJ whole genome shotgun (WGS) entry which is preliminary data.</text>
</comment>
<dbReference type="OrthoDB" id="416454at2759"/>
<sequence length="60" mass="7192">ATENCIRLVSKNKRRKKPLWFSSDVAKTVKNKKTAFNNYKKNQCEEDRNIYKIMQKEAKQ</sequence>
<name>A0A6L2Q4I5_COPFO</name>